<sequence>MPRKYIKIRQHEEELLKMKEQGLTHQEMANRLGYRKSQIKEFFCAYNKRQKKIAAGITIKPKGRPRKDGSNLPPSIQQLSKLTQLQYKLNQQEQHIKQLEMENELMRDFLSL</sequence>
<feature type="non-terminal residue" evidence="2">
    <location>
        <position position="112"/>
    </location>
</feature>
<dbReference type="EMBL" id="JADCKB010000051">
    <property type="protein sequence ID" value="MBE5041271.1"/>
    <property type="molecule type" value="Genomic_DNA"/>
</dbReference>
<dbReference type="Proteomes" id="UP000806542">
    <property type="component" value="Unassembled WGS sequence"/>
</dbReference>
<gene>
    <name evidence="2" type="ORF">INF28_12500</name>
</gene>
<name>A0A9D5M364_9FIRM</name>
<proteinExistence type="predicted"/>
<evidence type="ECO:0000256" key="1">
    <source>
        <dbReference type="SAM" id="Coils"/>
    </source>
</evidence>
<comment type="caution">
    <text evidence="2">The sequence shown here is derived from an EMBL/GenBank/DDBJ whole genome shotgun (WGS) entry which is preliminary data.</text>
</comment>
<keyword evidence="3" id="KW-1185">Reference proteome</keyword>
<evidence type="ECO:0000313" key="3">
    <source>
        <dbReference type="Proteomes" id="UP000806542"/>
    </source>
</evidence>
<keyword evidence="1" id="KW-0175">Coiled coil</keyword>
<dbReference type="RefSeq" id="WP_226393801.1">
    <property type="nucleotide sequence ID" value="NZ_JADCKB010000051.1"/>
</dbReference>
<organism evidence="2 3">
    <name type="scientific">Ructibacterium gallinarum</name>
    <dbReference type="NCBI Taxonomy" id="2779355"/>
    <lineage>
        <taxon>Bacteria</taxon>
        <taxon>Bacillati</taxon>
        <taxon>Bacillota</taxon>
        <taxon>Clostridia</taxon>
        <taxon>Eubacteriales</taxon>
        <taxon>Oscillospiraceae</taxon>
        <taxon>Ructibacterium</taxon>
    </lineage>
</organism>
<reference evidence="2" key="1">
    <citation type="submission" date="2020-10" db="EMBL/GenBank/DDBJ databases">
        <title>ChiBAC.</title>
        <authorList>
            <person name="Zenner C."/>
            <person name="Hitch T.C.A."/>
            <person name="Clavel T."/>
        </authorList>
    </citation>
    <scope>NUCLEOTIDE SEQUENCE</scope>
    <source>
        <strain evidence="2">DSM 107454</strain>
    </source>
</reference>
<accession>A0A9D5M364</accession>
<dbReference type="AlphaFoldDB" id="A0A9D5M364"/>
<evidence type="ECO:0000313" key="2">
    <source>
        <dbReference type="EMBL" id="MBE5041271.1"/>
    </source>
</evidence>
<protein>
    <submittedName>
        <fullName evidence="2">Uncharacterized protein</fullName>
    </submittedName>
</protein>
<feature type="coiled-coil region" evidence="1">
    <location>
        <begin position="82"/>
        <end position="109"/>
    </location>
</feature>